<proteinExistence type="predicted"/>
<keyword evidence="2" id="KW-1185">Reference proteome</keyword>
<name>A0ABU6VV89_9FABA</name>
<evidence type="ECO:0000313" key="2">
    <source>
        <dbReference type="Proteomes" id="UP001341840"/>
    </source>
</evidence>
<dbReference type="Gene3D" id="3.40.1000.10">
    <property type="entry name" value="Mog1/PsbP, alpha/beta/alpha sandwich"/>
    <property type="match status" value="1"/>
</dbReference>
<dbReference type="EMBL" id="JASCZI010152536">
    <property type="protein sequence ID" value="MED6176300.1"/>
    <property type="molecule type" value="Genomic_DNA"/>
</dbReference>
<dbReference type="PANTHER" id="PTHR46922">
    <property type="entry name" value="DHHA1 DOMAIN PROTEIN"/>
    <property type="match status" value="1"/>
</dbReference>
<reference evidence="1 2" key="1">
    <citation type="journal article" date="2023" name="Plants (Basel)">
        <title>Bridging the Gap: Combining Genomics and Transcriptomics Approaches to Understand Stylosanthes scabra, an Orphan Legume from the Brazilian Caatinga.</title>
        <authorList>
            <person name="Ferreira-Neto J.R.C."/>
            <person name="da Silva M.D."/>
            <person name="Binneck E."/>
            <person name="de Melo N.F."/>
            <person name="da Silva R.H."/>
            <person name="de Melo A.L.T.M."/>
            <person name="Pandolfi V."/>
            <person name="Bustamante F.O."/>
            <person name="Brasileiro-Vidal A.C."/>
            <person name="Benko-Iseppon A.M."/>
        </authorList>
    </citation>
    <scope>NUCLEOTIDE SEQUENCE [LARGE SCALE GENOMIC DNA]</scope>
    <source>
        <tissue evidence="1">Leaves</tissue>
    </source>
</reference>
<sequence>MAASVSLLRKLRGTHLCAWFWSRSRSLRSDAALEAIAKASEDKVPNLVVYNYPTFSGAFSALFAHLFHIRHNLPFLILPFSSVPFLSLRVEDLCIEGLETCYLLDFIPPKEFLFKLSKQSKSKIIGFDHRKSVLRNIPSTDDFPENIMIHVNHEKSSSSAVYEYFSRKNADVNSDGMVPSLVDSKDRERVEKILSYIEDGDLRQYSLPSIKPFNIGLNEWREKLNCISNPNMYKQLLELSAEGLIAKGNSLVSSRQNAASKLLQKVFRVRLGRGFYGECLGVRADGNSNLSDEIGRLLSLKSAASGLRPIGAVIFMQRNNLKMCLRSTDMATDTSEVARAYGGGGSPSSSSFIIRMDEYNQWISVEINSDRSCGQPKHNTHCRNKLEPSEHSDPVLFSLSGWWCCCCTLLLSTLVSTMPQDAVYERPLFGGKLSSLFPQRFQDVSDIRQVPDHQEVFADPSRDESLIFELLEYKHDVADNGSAVWFLQDLANEQDAEGSVVIEQSGVIEAPGLVYNNTPAVVTTAVGQMAISKGQQGREAQNIIKVYLANLRLKGVDTDVLVTAYEPIVINPFSESAGTVGAGMAVPAEQAGCIPMNEVFRLAVTSFKVYDWGLFGAAS</sequence>
<dbReference type="Proteomes" id="UP001341840">
    <property type="component" value="Unassembled WGS sequence"/>
</dbReference>
<comment type="caution">
    <text evidence="1">The sequence shown here is derived from an EMBL/GenBank/DDBJ whole genome shotgun (WGS) entry which is preliminary data.</text>
</comment>
<dbReference type="InterPro" id="IPR016123">
    <property type="entry name" value="Mog1/PsbP_a/b/a-sand"/>
</dbReference>
<accession>A0ABU6VV89</accession>
<dbReference type="InterPro" id="IPR007681">
    <property type="entry name" value="Mog1"/>
</dbReference>
<dbReference type="Pfam" id="PF04603">
    <property type="entry name" value="Mog1"/>
    <property type="match status" value="1"/>
</dbReference>
<gene>
    <name evidence="1" type="ORF">PIB30_086790</name>
</gene>
<evidence type="ECO:0000313" key="1">
    <source>
        <dbReference type="EMBL" id="MED6176300.1"/>
    </source>
</evidence>
<dbReference type="SUPFAM" id="SSF55724">
    <property type="entry name" value="Mog1p/PsbP-like"/>
    <property type="match status" value="1"/>
</dbReference>
<dbReference type="PANTHER" id="PTHR46922:SF3">
    <property type="entry name" value="HEAT SHOCK PROTEIN"/>
    <property type="match status" value="1"/>
</dbReference>
<protein>
    <submittedName>
        <fullName evidence="1">Uncharacterized protein</fullName>
    </submittedName>
</protein>
<organism evidence="1 2">
    <name type="scientific">Stylosanthes scabra</name>
    <dbReference type="NCBI Taxonomy" id="79078"/>
    <lineage>
        <taxon>Eukaryota</taxon>
        <taxon>Viridiplantae</taxon>
        <taxon>Streptophyta</taxon>
        <taxon>Embryophyta</taxon>
        <taxon>Tracheophyta</taxon>
        <taxon>Spermatophyta</taxon>
        <taxon>Magnoliopsida</taxon>
        <taxon>eudicotyledons</taxon>
        <taxon>Gunneridae</taxon>
        <taxon>Pentapetalae</taxon>
        <taxon>rosids</taxon>
        <taxon>fabids</taxon>
        <taxon>Fabales</taxon>
        <taxon>Fabaceae</taxon>
        <taxon>Papilionoideae</taxon>
        <taxon>50 kb inversion clade</taxon>
        <taxon>dalbergioids sensu lato</taxon>
        <taxon>Dalbergieae</taxon>
        <taxon>Pterocarpus clade</taxon>
        <taxon>Stylosanthes</taxon>
    </lineage>
</organism>